<evidence type="ECO:0000313" key="2">
    <source>
        <dbReference type="EMBL" id="MCL7044806.1"/>
    </source>
</evidence>
<evidence type="ECO:0000256" key="1">
    <source>
        <dbReference type="SAM" id="Phobius"/>
    </source>
</evidence>
<organism evidence="2 3">
    <name type="scientific">Papaver nudicaule</name>
    <name type="common">Iceland poppy</name>
    <dbReference type="NCBI Taxonomy" id="74823"/>
    <lineage>
        <taxon>Eukaryota</taxon>
        <taxon>Viridiplantae</taxon>
        <taxon>Streptophyta</taxon>
        <taxon>Embryophyta</taxon>
        <taxon>Tracheophyta</taxon>
        <taxon>Spermatophyta</taxon>
        <taxon>Magnoliopsida</taxon>
        <taxon>Ranunculales</taxon>
        <taxon>Papaveraceae</taxon>
        <taxon>Papaveroideae</taxon>
        <taxon>Papaver</taxon>
    </lineage>
</organism>
<keyword evidence="3" id="KW-1185">Reference proteome</keyword>
<sequence length="92" mass="10648">MVIVPRRVAVYFFVSVFLSNAGFLHNLWCLLEAPTTGWPFPISFGKFLTDQTVIEDNWQLRKQNDPGRLFFSLEHVHTTVALLPSYNCSFVR</sequence>
<keyword evidence="1" id="KW-0812">Transmembrane</keyword>
<accession>A0AA42AZH6</accession>
<evidence type="ECO:0000313" key="3">
    <source>
        <dbReference type="Proteomes" id="UP001177140"/>
    </source>
</evidence>
<keyword evidence="1" id="KW-1133">Transmembrane helix</keyword>
<proteinExistence type="predicted"/>
<dbReference type="AlphaFoldDB" id="A0AA42AZH6"/>
<feature type="transmembrane region" description="Helical" evidence="1">
    <location>
        <begin position="9"/>
        <end position="28"/>
    </location>
</feature>
<comment type="caution">
    <text evidence="2">The sequence shown here is derived from an EMBL/GenBank/DDBJ whole genome shotgun (WGS) entry which is preliminary data.</text>
</comment>
<protein>
    <submittedName>
        <fullName evidence="2">Uncharacterized protein</fullName>
    </submittedName>
</protein>
<reference evidence="2" key="1">
    <citation type="submission" date="2022-03" db="EMBL/GenBank/DDBJ databases">
        <title>A functionally conserved STORR gene fusion in Papaver species that diverged 16.8 million years ago.</title>
        <authorList>
            <person name="Catania T."/>
        </authorList>
    </citation>
    <scope>NUCLEOTIDE SEQUENCE</scope>
    <source>
        <strain evidence="2">S-191538</strain>
    </source>
</reference>
<gene>
    <name evidence="2" type="ORF">MKW94_000271</name>
</gene>
<dbReference type="EMBL" id="JAJJMA010262260">
    <property type="protein sequence ID" value="MCL7044806.1"/>
    <property type="molecule type" value="Genomic_DNA"/>
</dbReference>
<dbReference type="Proteomes" id="UP001177140">
    <property type="component" value="Unassembled WGS sequence"/>
</dbReference>
<name>A0AA42AZH6_PAPNU</name>
<feature type="non-terminal residue" evidence="2">
    <location>
        <position position="92"/>
    </location>
</feature>
<keyword evidence="1" id="KW-0472">Membrane</keyword>